<feature type="compositionally biased region" description="Low complexity" evidence="7">
    <location>
        <begin position="17"/>
        <end position="28"/>
    </location>
</feature>
<keyword evidence="8" id="KW-1185">Reference proteome</keyword>
<dbReference type="GO" id="GO:0046872">
    <property type="term" value="F:metal ion binding"/>
    <property type="evidence" value="ECO:0007669"/>
    <property type="project" value="UniProtKB-KW"/>
</dbReference>
<feature type="region of interest" description="Disordered" evidence="7">
    <location>
        <begin position="1"/>
        <end position="32"/>
    </location>
</feature>
<dbReference type="InParanoid" id="A0A6J0C5Q3"/>
<dbReference type="GO" id="GO:0034982">
    <property type="term" value="P:mitochondrial protein processing"/>
    <property type="evidence" value="ECO:0007669"/>
    <property type="project" value="TreeGrafter"/>
</dbReference>
<dbReference type="EC" id="3.4.24.-" evidence="6"/>
<dbReference type="Pfam" id="PF09768">
    <property type="entry name" value="Peptidase_M76"/>
    <property type="match status" value="1"/>
</dbReference>
<sequence length="259" mass="29187">MTSVNDSSTSAKEPEFSQSTQSNSSPSNDNWGYDLYPERKGAKYKPTWTRRIMGLEGREELDKIKCERNVYSCIVKHPVIKLMMASLKSNGCPFDIRRHISCEVCDHAVTGGYDPLTNQIVVCQNTAPTENQVGGVMSHEMIHMFDWCVNDLDFKNLDHLACTEIRAANLTHCSFMSAWFEGSASPFNIRQTHGECVKIKAMTSVMAARNVTKEEATAAIDRVFPKCYADLEPIGRRIRRNSEDMERAYAEGPMYGYGT</sequence>
<dbReference type="GO" id="GO:0033615">
    <property type="term" value="P:mitochondrial proton-transporting ATP synthase complex assembly"/>
    <property type="evidence" value="ECO:0007669"/>
    <property type="project" value="TreeGrafter"/>
</dbReference>
<dbReference type="InterPro" id="IPR019165">
    <property type="entry name" value="Peptidase_M76_ATP23"/>
</dbReference>
<dbReference type="Proteomes" id="UP000829291">
    <property type="component" value="Chromosome 4"/>
</dbReference>
<evidence type="ECO:0000256" key="7">
    <source>
        <dbReference type="SAM" id="MobiDB-lite"/>
    </source>
</evidence>
<dbReference type="KEGG" id="nlo:107225791"/>
<evidence type="ECO:0000256" key="6">
    <source>
        <dbReference type="RuleBase" id="RU364057"/>
    </source>
</evidence>
<dbReference type="PANTHER" id="PTHR21711:SF0">
    <property type="entry name" value="MITOCHONDRIAL INNER MEMBRANE PROTEASE ATP23 HOMOLOG"/>
    <property type="match status" value="1"/>
</dbReference>
<keyword evidence="2 6" id="KW-0645">Protease</keyword>
<evidence type="ECO:0000313" key="8">
    <source>
        <dbReference type="Proteomes" id="UP000829291"/>
    </source>
</evidence>
<feature type="compositionally biased region" description="Polar residues" evidence="7">
    <location>
        <begin position="1"/>
        <end position="11"/>
    </location>
</feature>
<proteinExistence type="inferred from homology"/>
<gene>
    <name evidence="9" type="primary">LOC107225791</name>
</gene>
<evidence type="ECO:0000256" key="4">
    <source>
        <dbReference type="ARBA" id="ARBA00022801"/>
    </source>
</evidence>
<comment type="similarity">
    <text evidence="1 6">Belongs to the peptidase M76 family.</text>
</comment>
<evidence type="ECO:0000256" key="3">
    <source>
        <dbReference type="ARBA" id="ARBA00022723"/>
    </source>
</evidence>
<organism evidence="9">
    <name type="scientific">Neodiprion lecontei</name>
    <name type="common">Redheaded pine sawfly</name>
    <dbReference type="NCBI Taxonomy" id="441921"/>
    <lineage>
        <taxon>Eukaryota</taxon>
        <taxon>Metazoa</taxon>
        <taxon>Ecdysozoa</taxon>
        <taxon>Arthropoda</taxon>
        <taxon>Hexapoda</taxon>
        <taxon>Insecta</taxon>
        <taxon>Pterygota</taxon>
        <taxon>Neoptera</taxon>
        <taxon>Endopterygota</taxon>
        <taxon>Hymenoptera</taxon>
        <taxon>Tenthredinoidea</taxon>
        <taxon>Diprionidae</taxon>
        <taxon>Diprioninae</taxon>
        <taxon>Neodiprion</taxon>
    </lineage>
</organism>
<dbReference type="GO" id="GO:0005739">
    <property type="term" value="C:mitochondrion"/>
    <property type="evidence" value="ECO:0007669"/>
    <property type="project" value="GOC"/>
</dbReference>
<keyword evidence="4 6" id="KW-0378">Hydrolase</keyword>
<dbReference type="FunCoup" id="A0A6J0C5Q3">
    <property type="interactions" value="1184"/>
</dbReference>
<dbReference type="OrthoDB" id="285308at2759"/>
<dbReference type="GO" id="GO:0004222">
    <property type="term" value="F:metalloendopeptidase activity"/>
    <property type="evidence" value="ECO:0007669"/>
    <property type="project" value="InterPro"/>
</dbReference>
<evidence type="ECO:0000256" key="2">
    <source>
        <dbReference type="ARBA" id="ARBA00022670"/>
    </source>
</evidence>
<keyword evidence="5 6" id="KW-0482">Metalloprotease</keyword>
<evidence type="ECO:0000313" key="9">
    <source>
        <dbReference type="RefSeq" id="XP_015521857.1"/>
    </source>
</evidence>
<protein>
    <recommendedName>
        <fullName evidence="6">Mitochondrial inner membrane protease ATP23</fullName>
        <ecNumber evidence="6">3.4.24.-</ecNumber>
    </recommendedName>
</protein>
<name>A0A6J0C5Q3_NEOLC</name>
<dbReference type="AlphaFoldDB" id="A0A6J0C5Q3"/>
<dbReference type="RefSeq" id="XP_015521857.1">
    <property type="nucleotide sequence ID" value="XM_015666371.2"/>
</dbReference>
<evidence type="ECO:0000256" key="1">
    <source>
        <dbReference type="ARBA" id="ARBA00009915"/>
    </source>
</evidence>
<dbReference type="PANTHER" id="PTHR21711">
    <property type="entry name" value="MITOCHONDRIAL INNER MEMBRANE PROTEASE"/>
    <property type="match status" value="1"/>
</dbReference>
<reference evidence="9" key="1">
    <citation type="submission" date="2025-08" db="UniProtKB">
        <authorList>
            <consortium name="RefSeq"/>
        </authorList>
    </citation>
    <scope>IDENTIFICATION</scope>
    <source>
        <tissue evidence="9">Thorax and Abdomen</tissue>
    </source>
</reference>
<accession>A0A6J0C5Q3</accession>
<evidence type="ECO:0000256" key="5">
    <source>
        <dbReference type="ARBA" id="ARBA00023049"/>
    </source>
</evidence>
<keyword evidence="3 6" id="KW-0479">Metal-binding</keyword>
<dbReference type="GeneID" id="107225791"/>